<proteinExistence type="predicted"/>
<evidence type="ECO:0000313" key="2">
    <source>
        <dbReference type="Proteomes" id="UP001148737"/>
    </source>
</evidence>
<protein>
    <submittedName>
        <fullName evidence="1">Uncharacterized protein</fullName>
    </submittedName>
</protein>
<dbReference type="Proteomes" id="UP001148737">
    <property type="component" value="Unassembled WGS sequence"/>
</dbReference>
<dbReference type="EMBL" id="JANAKD010000714">
    <property type="protein sequence ID" value="KAJ3489895.1"/>
    <property type="molecule type" value="Genomic_DNA"/>
</dbReference>
<organism evidence="1 2">
    <name type="scientific">Lecanicillium saksenae</name>
    <dbReference type="NCBI Taxonomy" id="468837"/>
    <lineage>
        <taxon>Eukaryota</taxon>
        <taxon>Fungi</taxon>
        <taxon>Dikarya</taxon>
        <taxon>Ascomycota</taxon>
        <taxon>Pezizomycotina</taxon>
        <taxon>Sordariomycetes</taxon>
        <taxon>Hypocreomycetidae</taxon>
        <taxon>Hypocreales</taxon>
        <taxon>Cordycipitaceae</taxon>
        <taxon>Lecanicillium</taxon>
    </lineage>
</organism>
<gene>
    <name evidence="1" type="ORF">NLG97_g5902</name>
</gene>
<evidence type="ECO:0000313" key="1">
    <source>
        <dbReference type="EMBL" id="KAJ3489895.1"/>
    </source>
</evidence>
<accession>A0ACC1QT10</accession>
<keyword evidence="2" id="KW-1185">Reference proteome</keyword>
<name>A0ACC1QT10_9HYPO</name>
<comment type="caution">
    <text evidence="1">The sequence shown here is derived from an EMBL/GenBank/DDBJ whole genome shotgun (WGS) entry which is preliminary data.</text>
</comment>
<sequence length="1016" mass="112629">MASSTPSPCFTRQTAIWKQLALRSDVDDIILEILGRFSLEKLYLAGGEKTRYQNVITNLLVQLDAIFYIQRLTIPSRQQQPGPFLSFLVSWEVAARTVELVLQTIVEGRDNLWEATALRDEYLAEFLLGALRVLHLHPRSPPLQKPKDRRARFARIHRLLEQIFDAYPGEKSFLLMMCKEITGRLHEEAHSLCLPPKMQQGTPNLTSELYPLAPCLQAPYILELVPPDSSSTGWISQFLALRDIVQYITGASLQYAANSETRDAHLRQSSLESRNAIFAALQNLQIPSQFSKVDVVASFNSWFRLIFSDTPDLANLNLDEQNTSECIADALDELSERLAQRQAIHRVSDREMAYNISRITRSIQIQDDPDAAYVGSQSPSQYVLNCSSSHTIGGAQLRAGGLSTTIGSFPLHEVKLPEMATCSACDEEISVARELPLARKVWELLHPLQVNADSVSAERHMSNGFQIGSPDTEPHDLFTYSTFTSGLGGNIPMTLDSELMPAHAQSIARDTAPSIMGQSSNNSLGPSYAMPKKENALLAHIRPWMTANPSTQRNASPEINPSSSHSQQGRESSAEFPYFSIETASSGRPSMADQSSISSPAPPRQQMASEKVRRSWKMPLGFSSSKRPLPTVSGETSSITSNQVDERPMEEIPLNGLFDSGLKTSAKTKAIANLHVALSQNSSYGLLWGQSMIHVWDLSTTPPNQIRTISTESTCILATVGRRYVAYVMGSRDQLTLRIMDLSQAMPTATEYRVPSTLWCKSIAIDRQENYVVIGFENALVRFFKTAASEQPREDHLHSMVHSCKSCAPVDTLAFSQDGLGLLASTRNAKGVVQIYLWRFPFDNFEELAGCRYPVPMHESEDNGVSCVMMRSQQGAEEGLICITTWTQSGTPVLVQQNEGNKTDIKGPSGAHGKLGNRIKCAAFSATGRELAMVNDRGHLYLLSNLNARPIEIRRKATSRELTSKNCALALSFITVASEEIAIMLWVDPSRGRAFMRRTPVGMRVSWQPPNGRSLF</sequence>
<reference evidence="1" key="1">
    <citation type="submission" date="2022-07" db="EMBL/GenBank/DDBJ databases">
        <title>Genome Sequence of Lecanicillium saksenae.</title>
        <authorList>
            <person name="Buettner E."/>
        </authorList>
    </citation>
    <scope>NUCLEOTIDE SEQUENCE</scope>
    <source>
        <strain evidence="1">VT-O1</strain>
    </source>
</reference>